<dbReference type="PROSITE" id="PS51257">
    <property type="entry name" value="PROKAR_LIPOPROTEIN"/>
    <property type="match status" value="1"/>
</dbReference>
<dbReference type="EMBL" id="FOQD01000001">
    <property type="protein sequence ID" value="SFH56180.1"/>
    <property type="molecule type" value="Genomic_DNA"/>
</dbReference>
<protein>
    <recommendedName>
        <fullName evidence="3">Lipoprotein</fullName>
    </recommendedName>
</protein>
<gene>
    <name evidence="1" type="ORF">SAMN05421753_101176</name>
</gene>
<sequence>MRYQRLQWLVLAVLLFSSCGYWGPRQSPGASPWIGPGKKATRFAKMEGDFFRGYAPVPYWDEGQGSVLAKRRIESFLPNFPRTLFEKLEETEPALTDDGTSTYDKMKFDAIPTVISLNPDIAVVTLRPMPRDTMDDMFPKWTRRASDRIEYETIGLLDGRWFFTGVIFPSSDEIYVISTAPEIPVGLLEFKDNRAVIPFNGGRLVLTRDGDVVSTVRE</sequence>
<evidence type="ECO:0000313" key="1">
    <source>
        <dbReference type="EMBL" id="SFH56180.1"/>
    </source>
</evidence>
<dbReference type="Proteomes" id="UP000199518">
    <property type="component" value="Unassembled WGS sequence"/>
</dbReference>
<organism evidence="1 2">
    <name type="scientific">Planctomicrobium piriforme</name>
    <dbReference type="NCBI Taxonomy" id="1576369"/>
    <lineage>
        <taxon>Bacteria</taxon>
        <taxon>Pseudomonadati</taxon>
        <taxon>Planctomycetota</taxon>
        <taxon>Planctomycetia</taxon>
        <taxon>Planctomycetales</taxon>
        <taxon>Planctomycetaceae</taxon>
        <taxon>Planctomicrobium</taxon>
    </lineage>
</organism>
<accession>A0A1I3B1X9</accession>
<evidence type="ECO:0008006" key="3">
    <source>
        <dbReference type="Google" id="ProtNLM"/>
    </source>
</evidence>
<name>A0A1I3B1X9_9PLAN</name>
<reference evidence="2" key="1">
    <citation type="submission" date="2016-10" db="EMBL/GenBank/DDBJ databases">
        <authorList>
            <person name="Varghese N."/>
            <person name="Submissions S."/>
        </authorList>
    </citation>
    <scope>NUCLEOTIDE SEQUENCE [LARGE SCALE GENOMIC DNA]</scope>
    <source>
        <strain evidence="2">DSM 26348</strain>
    </source>
</reference>
<evidence type="ECO:0000313" key="2">
    <source>
        <dbReference type="Proteomes" id="UP000199518"/>
    </source>
</evidence>
<dbReference type="AlphaFoldDB" id="A0A1I3B1X9"/>
<proteinExistence type="predicted"/>
<keyword evidence="2" id="KW-1185">Reference proteome</keyword>